<dbReference type="EMBL" id="RCSW01000006">
    <property type="protein sequence ID" value="KAF7948310.1"/>
    <property type="molecule type" value="Genomic_DNA"/>
</dbReference>
<evidence type="ECO:0008006" key="3">
    <source>
        <dbReference type="Google" id="ProtNLM"/>
    </source>
</evidence>
<dbReference type="RefSeq" id="XP_038734842.1">
    <property type="nucleotide sequence ID" value="XM_038874233.1"/>
</dbReference>
<dbReference type="SUPFAM" id="SSF56112">
    <property type="entry name" value="Protein kinase-like (PK-like)"/>
    <property type="match status" value="1"/>
</dbReference>
<proteinExistence type="predicted"/>
<accession>A0A9P5IR93</accession>
<sequence>MIRSSTSIWPLTFTRAQKAFVKVRQIRHHVDEDKENRVLFYDYARSNMLEMISDCPPLPLQARKTILEELGLALKDMHAGNCIHLGTHLLNHKRGRVMWQSPEGRLRMGMGKHLEVFSSGLLASQI</sequence>
<reference evidence="1 2" key="1">
    <citation type="journal article" date="2020" name="Genome Biol. Evol.">
        <title>Comparative genomics of Sclerotiniaceae.</title>
        <authorList>
            <person name="Valero Jimenez C.A."/>
            <person name="Steentjes M."/>
            <person name="Scholten O.E."/>
            <person name="Van Kan J.A.L."/>
        </authorList>
    </citation>
    <scope>NUCLEOTIDE SEQUENCE [LARGE SCALE GENOMIC DNA]</scope>
    <source>
        <strain evidence="1 2">MUCL 94</strain>
    </source>
</reference>
<keyword evidence="2" id="KW-1185">Reference proteome</keyword>
<name>A0A9P5IR93_9HELO</name>
<organism evidence="1 2">
    <name type="scientific">Botrytis byssoidea</name>
    <dbReference type="NCBI Taxonomy" id="139641"/>
    <lineage>
        <taxon>Eukaryota</taxon>
        <taxon>Fungi</taxon>
        <taxon>Dikarya</taxon>
        <taxon>Ascomycota</taxon>
        <taxon>Pezizomycotina</taxon>
        <taxon>Leotiomycetes</taxon>
        <taxon>Helotiales</taxon>
        <taxon>Sclerotiniaceae</taxon>
        <taxon>Botrytis</taxon>
    </lineage>
</organism>
<dbReference type="AlphaFoldDB" id="A0A9P5IR93"/>
<dbReference type="Proteomes" id="UP000710849">
    <property type="component" value="Unassembled WGS sequence"/>
</dbReference>
<comment type="caution">
    <text evidence="1">The sequence shown here is derived from an EMBL/GenBank/DDBJ whole genome shotgun (WGS) entry which is preliminary data.</text>
</comment>
<dbReference type="GeneID" id="62147310"/>
<protein>
    <recommendedName>
        <fullName evidence="3">Protein kinase domain-containing protein</fullName>
    </recommendedName>
</protein>
<gene>
    <name evidence="1" type="ORF">EAE97_003721</name>
</gene>
<dbReference type="InterPro" id="IPR011009">
    <property type="entry name" value="Kinase-like_dom_sf"/>
</dbReference>
<evidence type="ECO:0000313" key="2">
    <source>
        <dbReference type="Proteomes" id="UP000710849"/>
    </source>
</evidence>
<evidence type="ECO:0000313" key="1">
    <source>
        <dbReference type="EMBL" id="KAF7948310.1"/>
    </source>
</evidence>